<proteinExistence type="predicted"/>
<dbReference type="AlphaFoldDB" id="A0A0N4XVR1"/>
<dbReference type="GO" id="GO:0016020">
    <property type="term" value="C:membrane"/>
    <property type="evidence" value="ECO:0007669"/>
    <property type="project" value="UniProtKB-SubCell"/>
</dbReference>
<accession>A0A0N4XVR1</accession>
<reference evidence="6 7" key="2">
    <citation type="submission" date="2018-11" db="EMBL/GenBank/DDBJ databases">
        <authorList>
            <consortium name="Pathogen Informatics"/>
        </authorList>
    </citation>
    <scope>NUCLEOTIDE SEQUENCE [LARGE SCALE GENOMIC DNA]</scope>
</reference>
<organism evidence="8">
    <name type="scientific">Nippostrongylus brasiliensis</name>
    <name type="common">Rat hookworm</name>
    <dbReference type="NCBI Taxonomy" id="27835"/>
    <lineage>
        <taxon>Eukaryota</taxon>
        <taxon>Metazoa</taxon>
        <taxon>Ecdysozoa</taxon>
        <taxon>Nematoda</taxon>
        <taxon>Chromadorea</taxon>
        <taxon>Rhabditida</taxon>
        <taxon>Rhabditina</taxon>
        <taxon>Rhabditomorpha</taxon>
        <taxon>Strongyloidea</taxon>
        <taxon>Heligmosomidae</taxon>
        <taxon>Nippostrongylus</taxon>
    </lineage>
</organism>
<evidence type="ECO:0000313" key="6">
    <source>
        <dbReference type="EMBL" id="VDL70499.1"/>
    </source>
</evidence>
<evidence type="ECO:0000256" key="5">
    <source>
        <dbReference type="SAM" id="Phobius"/>
    </source>
</evidence>
<keyword evidence="7" id="KW-1185">Reference proteome</keyword>
<evidence type="ECO:0000256" key="3">
    <source>
        <dbReference type="ARBA" id="ARBA00022989"/>
    </source>
</evidence>
<feature type="transmembrane region" description="Helical" evidence="5">
    <location>
        <begin position="69"/>
        <end position="91"/>
    </location>
</feature>
<keyword evidence="2 5" id="KW-0812">Transmembrane</keyword>
<dbReference type="GO" id="GO:0035869">
    <property type="term" value="C:ciliary transition zone"/>
    <property type="evidence" value="ECO:0007669"/>
    <property type="project" value="TreeGrafter"/>
</dbReference>
<dbReference type="STRING" id="27835.A0A0N4XVR1"/>
<evidence type="ECO:0000256" key="2">
    <source>
        <dbReference type="ARBA" id="ARBA00022692"/>
    </source>
</evidence>
<dbReference type="GO" id="GO:1905515">
    <property type="term" value="P:non-motile cilium assembly"/>
    <property type="evidence" value="ECO:0007669"/>
    <property type="project" value="TreeGrafter"/>
</dbReference>
<gene>
    <name evidence="6" type="ORF">NBR_LOCUS6910</name>
</gene>
<evidence type="ECO:0000256" key="1">
    <source>
        <dbReference type="ARBA" id="ARBA00004141"/>
    </source>
</evidence>
<dbReference type="InterPro" id="IPR019184">
    <property type="entry name" value="Uncharacterised_TM-17"/>
</dbReference>
<dbReference type="PANTHER" id="PTHR13531:SF6">
    <property type="entry name" value="TMEM (HUMAN TRANSMEMBRANE PROTEIN) HOMOLOG"/>
    <property type="match status" value="1"/>
</dbReference>
<evidence type="ECO:0000313" key="8">
    <source>
        <dbReference type="WBParaSite" id="NBR_0000690901-mRNA-1"/>
    </source>
</evidence>
<feature type="transmembrane region" description="Helical" evidence="5">
    <location>
        <begin position="36"/>
        <end position="57"/>
    </location>
</feature>
<keyword evidence="4 5" id="KW-0472">Membrane</keyword>
<protein>
    <submittedName>
        <fullName evidence="8">Transmembrane protein 17 (inferred by orthology to a human protein)</fullName>
    </submittedName>
</protein>
<keyword evidence="3 5" id="KW-1133">Transmembrane helix</keyword>
<dbReference type="Pfam" id="PF09799">
    <property type="entry name" value="Transmemb_17"/>
    <property type="match status" value="1"/>
</dbReference>
<reference evidence="8" key="1">
    <citation type="submission" date="2017-02" db="UniProtKB">
        <authorList>
            <consortium name="WormBaseParasite"/>
        </authorList>
    </citation>
    <scope>IDENTIFICATION</scope>
</reference>
<evidence type="ECO:0000313" key="7">
    <source>
        <dbReference type="Proteomes" id="UP000271162"/>
    </source>
</evidence>
<dbReference type="PANTHER" id="PTHR13531">
    <property type="entry name" value="GEO07735P1-RELATED-RELATED"/>
    <property type="match status" value="1"/>
</dbReference>
<dbReference type="OMA" id="IMMTAVE"/>
<comment type="subcellular location">
    <subcellularLocation>
        <location evidence="1">Membrane</location>
        <topology evidence="1">Multi-pass membrane protein</topology>
    </subcellularLocation>
</comment>
<evidence type="ECO:0000256" key="4">
    <source>
        <dbReference type="ARBA" id="ARBA00023136"/>
    </source>
</evidence>
<dbReference type="Proteomes" id="UP000271162">
    <property type="component" value="Unassembled WGS sequence"/>
</dbReference>
<name>A0A0N4XVR1_NIPBR</name>
<dbReference type="EMBL" id="UYSL01019840">
    <property type="protein sequence ID" value="VDL70499.1"/>
    <property type="molecule type" value="Genomic_DNA"/>
</dbReference>
<feature type="transmembrane region" description="Helical" evidence="5">
    <location>
        <begin position="97"/>
        <end position="118"/>
    </location>
</feature>
<dbReference type="WBParaSite" id="NBR_0000690901-mRNA-1">
    <property type="protein sequence ID" value="NBR_0000690901-mRNA-1"/>
    <property type="gene ID" value="NBR_0000690901"/>
</dbReference>
<sequence>MAVHLNICFAPFLFIAEVSCLVLKYSYLSVTYKVTLIAVLLVYILVEGIRLFLAVVGNLGEKIPAISGFWTLSLILQLPIVVFLLLNPAVVPLPFEITMLSIHLLFLLIEIGASFLAMKTMSAQQIRLFKMMIEESER</sequence>